<dbReference type="Proteomes" id="UP000332933">
    <property type="component" value="Unassembled WGS sequence"/>
</dbReference>
<dbReference type="PROSITE" id="PS50195">
    <property type="entry name" value="PX"/>
    <property type="match status" value="1"/>
</dbReference>
<feature type="region of interest" description="Disordered" evidence="1">
    <location>
        <begin position="532"/>
        <end position="576"/>
    </location>
</feature>
<dbReference type="InterPro" id="IPR001683">
    <property type="entry name" value="PX_dom"/>
</dbReference>
<sequence>MMLLLRCGCKDSSESPRQLDNNLSSSHRRSGGREEFGYQTLNAYAAGSANSPTSQSMTASVAPSSNAGALPSSIPIVDLYKKNKAAQYWLEGDETSMGLPDGDVANFQTFTPPLKWSVAFASPGDFTLKVAHVKRTHGTIIYHLALVGLSPPSTTSASPSMPRSRTELAFSAHHNTTAARKDKTQSVSVVAKTDADIAAFVQSMALRLPGHDLVATYDRKMAKASKLEERAQVVVEVLAYILCISHVGVHRLVAVKEPLPQDIRVRLFLSLHYWGASMGTVPTGSNSCDGRLESHSIDTHVASLQRKGLPTDWFPTTQPRPSSAVKPSSAARHSIGHSQTSRVRRRSHTMQAPPMPLCTTYIPPLAWSKKATDATSGAFTVQLTGIHTNEHHHPHATASAADPGAVQYVLTVLYVDHSGGGGSTVLTRTVAHRFQEFVTLATHVAAKTNLDAVRLPPKTLFRSTAPAFLESRSVGLQHFLDELLAISFTGMLDQTIEMAMEPHVRAFLQLPPVQWNVVAELPSKADLDRFRAHSNSSTASSRSITPLKSSDDDENDDDDDEDDDDEDDATNAADGDARVFAEFEATLLERPFHTRRSVSSQYYPVTRGVA</sequence>
<dbReference type="GO" id="GO:0035091">
    <property type="term" value="F:phosphatidylinositol binding"/>
    <property type="evidence" value="ECO:0007669"/>
    <property type="project" value="InterPro"/>
</dbReference>
<dbReference type="AlphaFoldDB" id="A0A485LJ55"/>
<reference evidence="3" key="2">
    <citation type="submission" date="2019-06" db="EMBL/GenBank/DDBJ databases">
        <title>Genomics analysis of Aphanomyces spp. identifies a new class of oomycete effector associated with host adaptation.</title>
        <authorList>
            <person name="Gaulin E."/>
        </authorList>
    </citation>
    <scope>NUCLEOTIDE SEQUENCE</scope>
    <source>
        <strain evidence="3">CBS 578.67</strain>
    </source>
</reference>
<dbReference type="SUPFAM" id="SSF64268">
    <property type="entry name" value="PX domain"/>
    <property type="match status" value="1"/>
</dbReference>
<evidence type="ECO:0000313" key="4">
    <source>
        <dbReference type="EMBL" id="VFT98206.1"/>
    </source>
</evidence>
<feature type="compositionally biased region" description="Low complexity" evidence="1">
    <location>
        <begin position="534"/>
        <end position="543"/>
    </location>
</feature>
<dbReference type="InterPro" id="IPR036871">
    <property type="entry name" value="PX_dom_sf"/>
</dbReference>
<feature type="region of interest" description="Disordered" evidence="1">
    <location>
        <begin position="11"/>
        <end position="32"/>
    </location>
</feature>
<evidence type="ECO:0000313" key="5">
    <source>
        <dbReference type="Proteomes" id="UP000332933"/>
    </source>
</evidence>
<proteinExistence type="predicted"/>
<feature type="domain" description="PX" evidence="2">
    <location>
        <begin position="389"/>
        <end position="515"/>
    </location>
</feature>
<dbReference type="Pfam" id="PF00787">
    <property type="entry name" value="PX"/>
    <property type="match status" value="1"/>
</dbReference>
<organism evidence="4 5">
    <name type="scientific">Aphanomyces stellatus</name>
    <dbReference type="NCBI Taxonomy" id="120398"/>
    <lineage>
        <taxon>Eukaryota</taxon>
        <taxon>Sar</taxon>
        <taxon>Stramenopiles</taxon>
        <taxon>Oomycota</taxon>
        <taxon>Saprolegniomycetes</taxon>
        <taxon>Saprolegniales</taxon>
        <taxon>Verrucalvaceae</taxon>
        <taxon>Aphanomyces</taxon>
    </lineage>
</organism>
<dbReference type="OrthoDB" id="10254720at2759"/>
<evidence type="ECO:0000256" key="1">
    <source>
        <dbReference type="SAM" id="MobiDB-lite"/>
    </source>
</evidence>
<keyword evidence="5" id="KW-1185">Reference proteome</keyword>
<dbReference type="EMBL" id="VJMH01006979">
    <property type="protein sequence ID" value="KAF0686694.1"/>
    <property type="molecule type" value="Genomic_DNA"/>
</dbReference>
<dbReference type="Gene3D" id="3.30.1520.10">
    <property type="entry name" value="Phox-like domain"/>
    <property type="match status" value="1"/>
</dbReference>
<feature type="compositionally biased region" description="Acidic residues" evidence="1">
    <location>
        <begin position="551"/>
        <end position="569"/>
    </location>
</feature>
<dbReference type="EMBL" id="CAADRA010007005">
    <property type="protein sequence ID" value="VFT98206.1"/>
    <property type="molecule type" value="Genomic_DNA"/>
</dbReference>
<feature type="region of interest" description="Disordered" evidence="1">
    <location>
        <begin position="309"/>
        <end position="355"/>
    </location>
</feature>
<protein>
    <submittedName>
        <fullName evidence="4">Aste57867_21536 protein</fullName>
    </submittedName>
</protein>
<evidence type="ECO:0000259" key="2">
    <source>
        <dbReference type="PROSITE" id="PS50195"/>
    </source>
</evidence>
<accession>A0A485LJ55</accession>
<name>A0A485LJ55_9STRA</name>
<gene>
    <name evidence="4" type="primary">Aste57867_21536</name>
    <name evidence="3" type="ORF">As57867_021467</name>
    <name evidence="4" type="ORF">ASTE57867_21536</name>
</gene>
<evidence type="ECO:0000313" key="3">
    <source>
        <dbReference type="EMBL" id="KAF0686694.1"/>
    </source>
</evidence>
<reference evidence="4 5" key="1">
    <citation type="submission" date="2019-03" db="EMBL/GenBank/DDBJ databases">
        <authorList>
            <person name="Gaulin E."/>
            <person name="Dumas B."/>
        </authorList>
    </citation>
    <scope>NUCLEOTIDE SEQUENCE [LARGE SCALE GENOMIC DNA]</scope>
    <source>
        <strain evidence="4">CBS 568.67</strain>
    </source>
</reference>